<keyword evidence="10" id="KW-1185">Reference proteome</keyword>
<dbReference type="GO" id="GO:0005886">
    <property type="term" value="C:plasma membrane"/>
    <property type="evidence" value="ECO:0007669"/>
    <property type="project" value="UniProtKB-SubCell"/>
</dbReference>
<name>A0A4P6YR94_9LACO</name>
<dbReference type="Proteomes" id="UP000292886">
    <property type="component" value="Chromosome"/>
</dbReference>
<dbReference type="EMBL" id="CP037940">
    <property type="protein sequence ID" value="QBO35140.1"/>
    <property type="molecule type" value="Genomic_DNA"/>
</dbReference>
<dbReference type="NCBIfam" id="TIGR00791">
    <property type="entry name" value="gntP"/>
    <property type="match status" value="1"/>
</dbReference>
<evidence type="ECO:0000256" key="2">
    <source>
        <dbReference type="ARBA" id="ARBA00022448"/>
    </source>
</evidence>
<evidence type="ECO:0000256" key="4">
    <source>
        <dbReference type="ARBA" id="ARBA00022692"/>
    </source>
</evidence>
<feature type="transmembrane region" description="Helical" evidence="8">
    <location>
        <begin position="25"/>
        <end position="43"/>
    </location>
</feature>
<feature type="transmembrane region" description="Helical" evidence="8">
    <location>
        <begin position="161"/>
        <end position="179"/>
    </location>
</feature>
<feature type="transmembrane region" description="Helical" evidence="8">
    <location>
        <begin position="50"/>
        <end position="71"/>
    </location>
</feature>
<evidence type="ECO:0000256" key="1">
    <source>
        <dbReference type="ARBA" id="ARBA00004651"/>
    </source>
</evidence>
<dbReference type="PIRSF" id="PIRSF002746">
    <property type="entry name" value="Gluconate_transporter"/>
    <property type="match status" value="1"/>
</dbReference>
<feature type="transmembrane region" description="Helical" evidence="8">
    <location>
        <begin position="354"/>
        <end position="375"/>
    </location>
</feature>
<evidence type="ECO:0000256" key="8">
    <source>
        <dbReference type="SAM" id="Phobius"/>
    </source>
</evidence>
<sequence length="500" mass="52206">MVILAGLTSDPKTGLFALAVNGFNIWPFLILVLGIALLLTLILKYKINTFVTLIVVSILVALALGMNPAGIADALKNGIGGTLGELVVVFGFGSMIGRLVSDSGGSYRIARTLIDKFGKKRLQWAVAFASFIIGISLLFEVGLVVLIPIVFTIALEAGVPLLFLGIPMATALSAAQGFLPPQPSPTAVANILGAPIGMVLVYGILVAIPAMIVAGPLFTRVARKYVPDAFKITKHLDALGDVKQFKLEETPTFAMSILTSLMAVIFMVATTIITMVVNGGKQVYGGVIGDANWAAMTKAAQHGYLTDPTTFQRIIAFLGNPLIAMVIALLFALWSMGKHQGRTMGEVNTTLSDAVKSIANLLLVIGGGAAFKGVLTAGGISQAIADAFAHSSMSPILFAWLIAVIIRVSVGSATVAGMTAAGIVAPIVAAQTAVNPVFVVLAIGAGSLAASHVNDAGFWMFKEFFDLDVKQTLKTWTVLETLISVVGLIVIMILSAIVGN</sequence>
<dbReference type="OrthoDB" id="9787129at2"/>
<feature type="transmembrane region" description="Helical" evidence="8">
    <location>
        <begin position="122"/>
        <end position="155"/>
    </location>
</feature>
<evidence type="ECO:0000313" key="10">
    <source>
        <dbReference type="Proteomes" id="UP000292886"/>
    </source>
</evidence>
<evidence type="ECO:0000313" key="9">
    <source>
        <dbReference type="EMBL" id="QBO35140.1"/>
    </source>
</evidence>
<dbReference type="InterPro" id="IPR003474">
    <property type="entry name" value="Glcn_transporter"/>
</dbReference>
<evidence type="ECO:0000256" key="3">
    <source>
        <dbReference type="ARBA" id="ARBA00022475"/>
    </source>
</evidence>
<evidence type="ECO:0000256" key="7">
    <source>
        <dbReference type="ARBA" id="ARBA00049663"/>
    </source>
</evidence>
<dbReference type="AlphaFoldDB" id="A0A4P6YR94"/>
<dbReference type="PANTHER" id="PTHR30354">
    <property type="entry name" value="GNT FAMILY GLUCONATE TRANSPORTER"/>
    <property type="match status" value="1"/>
</dbReference>
<feature type="transmembrane region" description="Helical" evidence="8">
    <location>
        <begin position="191"/>
        <end position="218"/>
    </location>
</feature>
<keyword evidence="6 8" id="KW-0472">Membrane</keyword>
<accession>A0A4P6YR94</accession>
<comment type="subcellular location">
    <subcellularLocation>
        <location evidence="1">Cell membrane</location>
        <topology evidence="1">Multi-pass membrane protein</topology>
    </subcellularLocation>
</comment>
<keyword evidence="4 8" id="KW-0812">Transmembrane</keyword>
<feature type="transmembrane region" description="Helical" evidence="8">
    <location>
        <begin position="387"/>
        <end position="406"/>
    </location>
</feature>
<keyword evidence="2" id="KW-0813">Transport</keyword>
<dbReference type="KEGG" id="wei:EQG49_01060"/>
<dbReference type="GO" id="GO:0015128">
    <property type="term" value="F:gluconate transmembrane transporter activity"/>
    <property type="evidence" value="ECO:0007669"/>
    <property type="project" value="InterPro"/>
</dbReference>
<protein>
    <submittedName>
        <fullName evidence="9">Gluconate permease</fullName>
    </submittedName>
</protein>
<feature type="transmembrane region" description="Helical" evidence="8">
    <location>
        <begin position="253"/>
        <end position="277"/>
    </location>
</feature>
<proteinExistence type="inferred from homology"/>
<feature type="transmembrane region" description="Helical" evidence="8">
    <location>
        <begin position="314"/>
        <end position="334"/>
    </location>
</feature>
<evidence type="ECO:0000256" key="5">
    <source>
        <dbReference type="ARBA" id="ARBA00022989"/>
    </source>
</evidence>
<organism evidence="9 10">
    <name type="scientific">Periweissella cryptocerci</name>
    <dbReference type="NCBI Taxonomy" id="2506420"/>
    <lineage>
        <taxon>Bacteria</taxon>
        <taxon>Bacillati</taxon>
        <taxon>Bacillota</taxon>
        <taxon>Bacilli</taxon>
        <taxon>Lactobacillales</taxon>
        <taxon>Lactobacillaceae</taxon>
        <taxon>Periweissella</taxon>
    </lineage>
</organism>
<evidence type="ECO:0000256" key="6">
    <source>
        <dbReference type="ARBA" id="ARBA00023136"/>
    </source>
</evidence>
<dbReference type="PANTHER" id="PTHR30354:SF22">
    <property type="entry name" value="HIGH-AFFINITY GLUCONATE TRANSPORTER"/>
    <property type="match status" value="1"/>
</dbReference>
<comment type="similarity">
    <text evidence="7">Belongs to the GntP permease family.</text>
</comment>
<keyword evidence="5 8" id="KW-1133">Transmembrane helix</keyword>
<feature type="transmembrane region" description="Helical" evidence="8">
    <location>
        <begin position="481"/>
        <end position="499"/>
    </location>
</feature>
<dbReference type="Pfam" id="PF02447">
    <property type="entry name" value="GntP_permease"/>
    <property type="match status" value="1"/>
</dbReference>
<gene>
    <name evidence="9" type="ORF">EQG49_01060</name>
</gene>
<reference evidence="10" key="1">
    <citation type="submission" date="2019-03" db="EMBL/GenBank/DDBJ databases">
        <title>Weissella sp. 26KH-42 Genome sequencing.</title>
        <authorList>
            <person name="Heo J."/>
            <person name="Kim S.-J."/>
            <person name="Kim J.-S."/>
            <person name="Hong S.-B."/>
            <person name="Kwon S.-W."/>
        </authorList>
    </citation>
    <scope>NUCLEOTIDE SEQUENCE [LARGE SCALE GENOMIC DNA]</scope>
    <source>
        <strain evidence="10">26KH-42</strain>
    </source>
</reference>
<dbReference type="RefSeq" id="WP_133362220.1">
    <property type="nucleotide sequence ID" value="NZ_CP037940.1"/>
</dbReference>
<keyword evidence="3" id="KW-1003">Cell membrane</keyword>